<dbReference type="InterPro" id="IPR015422">
    <property type="entry name" value="PyrdxlP-dep_Trfase_small"/>
</dbReference>
<dbReference type="PANTHER" id="PTHR14084">
    <property type="entry name" value="KYNURENINASE"/>
    <property type="match status" value="1"/>
</dbReference>
<evidence type="ECO:0000313" key="8">
    <source>
        <dbReference type="Proteomes" id="UP000218427"/>
    </source>
</evidence>
<feature type="binding site" evidence="4">
    <location>
        <position position="249"/>
    </location>
    <ligand>
        <name>pyridoxal 5'-phosphate</name>
        <dbReference type="ChEBI" id="CHEBI:597326"/>
    </ligand>
</feature>
<dbReference type="EC" id="3.7.1.3" evidence="4 5"/>
<dbReference type="Gene3D" id="3.40.640.10">
    <property type="entry name" value="Type I PLP-dependent aspartate aminotransferase-like (Major domain)"/>
    <property type="match status" value="1"/>
</dbReference>
<comment type="catalytic activity">
    <reaction evidence="6">
        <text>3-hydroxy-L-kynurenine + H2O = 3-hydroxyanthranilate + L-alanine + H(+)</text>
        <dbReference type="Rhea" id="RHEA:25143"/>
        <dbReference type="ChEBI" id="CHEBI:15377"/>
        <dbReference type="ChEBI" id="CHEBI:15378"/>
        <dbReference type="ChEBI" id="CHEBI:36559"/>
        <dbReference type="ChEBI" id="CHEBI:57972"/>
        <dbReference type="ChEBI" id="CHEBI:58125"/>
        <dbReference type="EC" id="3.7.1.3"/>
    </reaction>
</comment>
<evidence type="ECO:0000256" key="3">
    <source>
        <dbReference type="ARBA" id="ARBA00022898"/>
    </source>
</evidence>
<keyword evidence="1 4" id="KW-0662">Pyridine nucleotide biosynthesis</keyword>
<evidence type="ECO:0000256" key="6">
    <source>
        <dbReference type="PIRNR" id="PIRNR038800"/>
    </source>
</evidence>
<name>A0ABX4HY81_9GAMM</name>
<feature type="binding site" evidence="4">
    <location>
        <position position="219"/>
    </location>
    <ligand>
        <name>pyridoxal 5'-phosphate</name>
        <dbReference type="ChEBI" id="CHEBI:597326"/>
    </ligand>
</feature>
<dbReference type="Proteomes" id="UP000218427">
    <property type="component" value="Unassembled WGS sequence"/>
</dbReference>
<feature type="binding site" evidence="4">
    <location>
        <begin position="122"/>
        <end position="125"/>
    </location>
    <ligand>
        <name>pyridoxal 5'-phosphate</name>
        <dbReference type="ChEBI" id="CHEBI:597326"/>
    </ligand>
</feature>
<dbReference type="PIRSF" id="PIRSF038800">
    <property type="entry name" value="KYNU"/>
    <property type="match status" value="1"/>
</dbReference>
<dbReference type="InterPro" id="IPR010111">
    <property type="entry name" value="Kynureninase"/>
</dbReference>
<dbReference type="Pfam" id="PF22580">
    <property type="entry name" value="KYNU_C"/>
    <property type="match status" value="1"/>
</dbReference>
<comment type="subunit">
    <text evidence="4 6">Homodimer.</text>
</comment>
<sequence length="409" mass="44766">MPSAEELDATDPLRAKRQQFHLPPGTIYLDGNSLGPMPLAARERAREVVEQQWAADLITSWNQHAWIDLPETVGEKIAPLLGAGPGQVICCDSISVNLFKLLAAALRLNPGRNRILSQQDNFPTDLYVSQGLSQLLGHENCELVTVAKNEIESALGEDIAVLLLTQVNFRSGYAHDIQRMTELAHAKGILVVWDLAHSAGVMPLELDRWNVDFAVGCGYKYLNGGPGAPAFLYAAKTHQGELHQPIAGWMGHQNPFAFDSEYQASGDIKQFLAGTPPILSMSVLDAALSVYSDIAIDDVREKSLGLADFFALRVAQAPELSSLKLASPLDHDQRGGQLAYEHDHAYAICQALIAEGVIADFRSPNILRFGFSPLYLSYQDIAVATARLGKILATEQFLQPEFNRKNKVT</sequence>
<feature type="binding site" evidence="4">
    <location>
        <position position="197"/>
    </location>
    <ligand>
        <name>pyridoxal 5'-phosphate</name>
        <dbReference type="ChEBI" id="CHEBI:597326"/>
    </ligand>
</feature>
<dbReference type="EMBL" id="LRFG02000005">
    <property type="protein sequence ID" value="PCO04615.1"/>
    <property type="molecule type" value="Genomic_DNA"/>
</dbReference>
<evidence type="ECO:0000256" key="1">
    <source>
        <dbReference type="ARBA" id="ARBA00022642"/>
    </source>
</evidence>
<dbReference type="InterPro" id="IPR015424">
    <property type="entry name" value="PyrdxlP-dep_Trfase"/>
</dbReference>
<dbReference type="HAMAP" id="MF_01970">
    <property type="entry name" value="Kynureninase"/>
    <property type="match status" value="1"/>
</dbReference>
<evidence type="ECO:0000256" key="5">
    <source>
        <dbReference type="NCBIfam" id="TIGR01814"/>
    </source>
</evidence>
<dbReference type="NCBIfam" id="TIGR01814">
    <property type="entry name" value="kynureninase"/>
    <property type="match status" value="1"/>
</dbReference>
<keyword evidence="2 4" id="KW-0378">Hydrolase</keyword>
<protein>
    <recommendedName>
        <fullName evidence="4 5">Kynureninase</fullName>
        <ecNumber evidence="4 5">3.7.1.3</ecNumber>
    </recommendedName>
    <alternativeName>
        <fullName evidence="4">L-kynurenine hydrolase</fullName>
    </alternativeName>
</protein>
<feature type="binding site" evidence="4">
    <location>
        <position position="165"/>
    </location>
    <ligand>
        <name>pyridoxal 5'-phosphate</name>
        <dbReference type="ChEBI" id="CHEBI:597326"/>
    </ligand>
</feature>
<feature type="binding site" evidence="4">
    <location>
        <position position="194"/>
    </location>
    <ligand>
        <name>pyridoxal 5'-phosphate</name>
        <dbReference type="ChEBI" id="CHEBI:597326"/>
    </ligand>
</feature>
<evidence type="ECO:0000313" key="7">
    <source>
        <dbReference type="EMBL" id="PCO04615.1"/>
    </source>
</evidence>
<comment type="pathway">
    <text evidence="4 6">Amino-acid degradation; L-kynurenine degradation; L-alanine and anthranilate from L-kynurenine: step 1/1.</text>
</comment>
<evidence type="ECO:0000256" key="4">
    <source>
        <dbReference type="HAMAP-Rule" id="MF_01970"/>
    </source>
</evidence>
<comment type="caution">
    <text evidence="7">The sequence shown here is derived from an EMBL/GenBank/DDBJ whole genome shotgun (WGS) entry which is preliminary data.</text>
</comment>
<comment type="cofactor">
    <cofactor evidence="4 6">
        <name>pyridoxal 5'-phosphate</name>
        <dbReference type="ChEBI" id="CHEBI:597326"/>
    </cofactor>
</comment>
<keyword evidence="3 4" id="KW-0663">Pyridoxal phosphate</keyword>
<feature type="binding site" evidence="4">
    <location>
        <position position="94"/>
    </location>
    <ligand>
        <name>pyridoxal 5'-phosphate</name>
        <dbReference type="ChEBI" id="CHEBI:597326"/>
    </ligand>
</feature>
<dbReference type="PANTHER" id="PTHR14084:SF0">
    <property type="entry name" value="KYNURENINASE"/>
    <property type="match status" value="1"/>
</dbReference>
<accession>A0ABX4HY81</accession>
<comment type="similarity">
    <text evidence="4 6">Belongs to the kynureninase family.</text>
</comment>
<gene>
    <name evidence="4 7" type="primary">kynU</name>
    <name evidence="7" type="ORF">AWR36_013650</name>
</gene>
<evidence type="ECO:0000256" key="2">
    <source>
        <dbReference type="ARBA" id="ARBA00022801"/>
    </source>
</evidence>
<dbReference type="Gene3D" id="3.90.1150.10">
    <property type="entry name" value="Aspartate Aminotransferase, domain 1"/>
    <property type="match status" value="1"/>
</dbReference>
<feature type="modified residue" description="N6-(pyridoxal phosphate)lysine" evidence="4">
    <location>
        <position position="220"/>
    </location>
</feature>
<keyword evidence="8" id="KW-1185">Reference proteome</keyword>
<reference evidence="7" key="1">
    <citation type="submission" date="2017-08" db="EMBL/GenBank/DDBJ databases">
        <title>Microbulbifer marisrubri sp. nov., a halophilic alphaproteobacterium isolated from marine sediment of the Yellow Sea, China.</title>
        <authorList>
            <person name="Zhang G."/>
            <person name="Xiong Q."/>
        </authorList>
    </citation>
    <scope>NUCLEOTIDE SEQUENCE [LARGE SCALE GENOMIC DNA]</scope>
    <source>
        <strain evidence="7">WRN-8</strain>
    </source>
</reference>
<dbReference type="SUPFAM" id="SSF53383">
    <property type="entry name" value="PLP-dependent transferases"/>
    <property type="match status" value="1"/>
</dbReference>
<feature type="binding site" evidence="4">
    <location>
        <position position="95"/>
    </location>
    <ligand>
        <name>pyridoxal 5'-phosphate</name>
        <dbReference type="ChEBI" id="CHEBI:597326"/>
    </ligand>
</feature>
<comment type="pathway">
    <text evidence="4 6">Cofactor biosynthesis; NAD(+) biosynthesis; quinolinate from L-kynurenine: step 2/3.</text>
</comment>
<comment type="catalytic activity">
    <reaction evidence="4 6">
        <text>L-kynurenine + H2O = anthranilate + L-alanine + H(+)</text>
        <dbReference type="Rhea" id="RHEA:16813"/>
        <dbReference type="ChEBI" id="CHEBI:15377"/>
        <dbReference type="ChEBI" id="CHEBI:15378"/>
        <dbReference type="ChEBI" id="CHEBI:16567"/>
        <dbReference type="ChEBI" id="CHEBI:57959"/>
        <dbReference type="ChEBI" id="CHEBI:57972"/>
        <dbReference type="EC" id="3.7.1.3"/>
    </reaction>
</comment>
<comment type="function">
    <text evidence="4 6">Catalyzes the cleavage of L-kynurenine (L-Kyn) and L-3-hydroxykynurenine (L-3OHKyn) into anthranilic acid (AA) and 3-hydroxyanthranilic acid (3-OHAA), respectively.</text>
</comment>
<dbReference type="InterPro" id="IPR015421">
    <property type="entry name" value="PyrdxlP-dep_Trfase_major"/>
</dbReference>
<feature type="binding site" evidence="4">
    <location>
        <position position="275"/>
    </location>
    <ligand>
        <name>pyridoxal 5'-phosphate</name>
        <dbReference type="ChEBI" id="CHEBI:597326"/>
    </ligand>
</feature>
<organism evidence="7 8">
    <name type="scientific">Microbulbifer flavimaris</name>
    <dbReference type="NCBI Taxonomy" id="1781068"/>
    <lineage>
        <taxon>Bacteria</taxon>
        <taxon>Pseudomonadati</taxon>
        <taxon>Pseudomonadota</taxon>
        <taxon>Gammaproteobacteria</taxon>
        <taxon>Cellvibrionales</taxon>
        <taxon>Microbulbiferaceae</taxon>
        <taxon>Microbulbifer</taxon>
    </lineage>
</organism>
<proteinExistence type="inferred from homology"/>